<organism evidence="3 4">
    <name type="scientific">Pseudopithomyces chartarum</name>
    <dbReference type="NCBI Taxonomy" id="1892770"/>
    <lineage>
        <taxon>Eukaryota</taxon>
        <taxon>Fungi</taxon>
        <taxon>Dikarya</taxon>
        <taxon>Ascomycota</taxon>
        <taxon>Pezizomycotina</taxon>
        <taxon>Dothideomycetes</taxon>
        <taxon>Pleosporomycetidae</taxon>
        <taxon>Pleosporales</taxon>
        <taxon>Massarineae</taxon>
        <taxon>Didymosphaeriaceae</taxon>
        <taxon>Pseudopithomyces</taxon>
    </lineage>
</organism>
<dbReference type="PROSITE" id="PS51212">
    <property type="entry name" value="WSC"/>
    <property type="match status" value="1"/>
</dbReference>
<dbReference type="Pfam" id="PF01822">
    <property type="entry name" value="WSC"/>
    <property type="match status" value="1"/>
</dbReference>
<dbReference type="SMART" id="SM00321">
    <property type="entry name" value="WSC"/>
    <property type="match status" value="1"/>
</dbReference>
<dbReference type="Proteomes" id="UP001280581">
    <property type="component" value="Unassembled WGS sequence"/>
</dbReference>
<sequence length="177" mass="19300">MKIHGFFILAPILGVVGRAPLHVDKLNAETGLNLFGRDAHRLQSRYTLEPGEDGSTQRVNDLPSGWRYQDCYANDNGPTLYAYTLGGTNYPSAHYEQGDNTKPNGVSAVNCINYCAGQGYPYAGLEYHYQCTCGSRLRAGNNPSTGCTLKCYGINPQNETCGGENRMQIYTNVSGVS</sequence>
<feature type="domain" description="WSC" evidence="2">
    <location>
        <begin position="65"/>
        <end position="173"/>
    </location>
</feature>
<protein>
    <recommendedName>
        <fullName evidence="2">WSC domain-containing protein</fullName>
    </recommendedName>
</protein>
<feature type="signal peptide" evidence="1">
    <location>
        <begin position="1"/>
        <end position="18"/>
    </location>
</feature>
<evidence type="ECO:0000259" key="2">
    <source>
        <dbReference type="PROSITE" id="PS51212"/>
    </source>
</evidence>
<comment type="caution">
    <text evidence="3">The sequence shown here is derived from an EMBL/GenBank/DDBJ whole genome shotgun (WGS) entry which is preliminary data.</text>
</comment>
<reference evidence="3 4" key="1">
    <citation type="submission" date="2021-02" db="EMBL/GenBank/DDBJ databases">
        <title>Genome assembly of Pseudopithomyces chartarum.</title>
        <authorList>
            <person name="Jauregui R."/>
            <person name="Singh J."/>
            <person name="Voisey C."/>
        </authorList>
    </citation>
    <scope>NUCLEOTIDE SEQUENCE [LARGE SCALE GENOMIC DNA]</scope>
    <source>
        <strain evidence="3 4">AGR01</strain>
    </source>
</reference>
<dbReference type="AlphaFoldDB" id="A0AAN6LQ42"/>
<dbReference type="EMBL" id="WVTA01000014">
    <property type="protein sequence ID" value="KAK3202419.1"/>
    <property type="molecule type" value="Genomic_DNA"/>
</dbReference>
<accession>A0AAN6LQ42</accession>
<keyword evidence="4" id="KW-1185">Reference proteome</keyword>
<keyword evidence="1" id="KW-0732">Signal</keyword>
<dbReference type="InterPro" id="IPR002889">
    <property type="entry name" value="WSC_carb-bd"/>
</dbReference>
<feature type="chain" id="PRO_5042887778" description="WSC domain-containing protein" evidence="1">
    <location>
        <begin position="19"/>
        <end position="177"/>
    </location>
</feature>
<name>A0AAN6LQ42_9PLEO</name>
<gene>
    <name evidence="3" type="ORF">GRF29_161g1153142</name>
</gene>
<proteinExistence type="predicted"/>
<evidence type="ECO:0000313" key="3">
    <source>
        <dbReference type="EMBL" id="KAK3202419.1"/>
    </source>
</evidence>
<evidence type="ECO:0000256" key="1">
    <source>
        <dbReference type="SAM" id="SignalP"/>
    </source>
</evidence>
<evidence type="ECO:0000313" key="4">
    <source>
        <dbReference type="Proteomes" id="UP001280581"/>
    </source>
</evidence>